<evidence type="ECO:0000313" key="3">
    <source>
        <dbReference type="Proteomes" id="UP001148312"/>
    </source>
</evidence>
<gene>
    <name evidence="2" type="ORF">N7539_008798</name>
</gene>
<proteinExistence type="predicted"/>
<protein>
    <submittedName>
        <fullName evidence="2">Uncharacterized protein</fullName>
    </submittedName>
</protein>
<keyword evidence="3" id="KW-1185">Reference proteome</keyword>
<sequence length="71" mass="8020">MHASQRAMTGRRSPEAQLAHKDATVEVVPTEVVDEPDGESSNMSLLLGFDYEGVNDIQDMKIDRWATFLRR</sequence>
<evidence type="ECO:0000256" key="1">
    <source>
        <dbReference type="SAM" id="MobiDB-lite"/>
    </source>
</evidence>
<dbReference type="AlphaFoldDB" id="A0A9W9WQK2"/>
<organism evidence="2 3">
    <name type="scientific">Penicillium diatomitis</name>
    <dbReference type="NCBI Taxonomy" id="2819901"/>
    <lineage>
        <taxon>Eukaryota</taxon>
        <taxon>Fungi</taxon>
        <taxon>Dikarya</taxon>
        <taxon>Ascomycota</taxon>
        <taxon>Pezizomycotina</taxon>
        <taxon>Eurotiomycetes</taxon>
        <taxon>Eurotiomycetidae</taxon>
        <taxon>Eurotiales</taxon>
        <taxon>Aspergillaceae</taxon>
        <taxon>Penicillium</taxon>
    </lineage>
</organism>
<evidence type="ECO:0000313" key="2">
    <source>
        <dbReference type="EMBL" id="KAJ5471855.1"/>
    </source>
</evidence>
<dbReference type="Proteomes" id="UP001148312">
    <property type="component" value="Unassembled WGS sequence"/>
</dbReference>
<reference evidence="2" key="1">
    <citation type="submission" date="2022-12" db="EMBL/GenBank/DDBJ databases">
        <authorList>
            <person name="Petersen C."/>
        </authorList>
    </citation>
    <scope>NUCLEOTIDE SEQUENCE</scope>
    <source>
        <strain evidence="2">IBT 30728</strain>
    </source>
</reference>
<feature type="compositionally biased region" description="Basic and acidic residues" evidence="1">
    <location>
        <begin position="12"/>
        <end position="24"/>
    </location>
</feature>
<name>A0A9W9WQK2_9EURO</name>
<accession>A0A9W9WQK2</accession>
<comment type="caution">
    <text evidence="2">The sequence shown here is derived from an EMBL/GenBank/DDBJ whole genome shotgun (WGS) entry which is preliminary data.</text>
</comment>
<dbReference type="GeneID" id="81628643"/>
<reference evidence="2" key="2">
    <citation type="journal article" date="2023" name="IMA Fungus">
        <title>Comparative genomic study of the Penicillium genus elucidates a diverse pangenome and 15 lateral gene transfer events.</title>
        <authorList>
            <person name="Petersen C."/>
            <person name="Sorensen T."/>
            <person name="Nielsen M.R."/>
            <person name="Sondergaard T.E."/>
            <person name="Sorensen J.L."/>
            <person name="Fitzpatrick D.A."/>
            <person name="Frisvad J.C."/>
            <person name="Nielsen K.L."/>
        </authorList>
    </citation>
    <scope>NUCLEOTIDE SEQUENCE</scope>
    <source>
        <strain evidence="2">IBT 30728</strain>
    </source>
</reference>
<dbReference type="RefSeq" id="XP_056786401.1">
    <property type="nucleotide sequence ID" value="XM_056938393.1"/>
</dbReference>
<feature type="region of interest" description="Disordered" evidence="1">
    <location>
        <begin position="1"/>
        <end position="24"/>
    </location>
</feature>
<dbReference type="EMBL" id="JAPWDQ010000014">
    <property type="protein sequence ID" value="KAJ5471855.1"/>
    <property type="molecule type" value="Genomic_DNA"/>
</dbReference>